<organism evidence="4 5">
    <name type="scientific">Purpureocillium lavendulum</name>
    <dbReference type="NCBI Taxonomy" id="1247861"/>
    <lineage>
        <taxon>Eukaryota</taxon>
        <taxon>Fungi</taxon>
        <taxon>Dikarya</taxon>
        <taxon>Ascomycota</taxon>
        <taxon>Pezizomycotina</taxon>
        <taxon>Sordariomycetes</taxon>
        <taxon>Hypocreomycetidae</taxon>
        <taxon>Hypocreales</taxon>
        <taxon>Ophiocordycipitaceae</taxon>
        <taxon>Purpureocillium</taxon>
    </lineage>
</organism>
<dbReference type="EMBL" id="JAQHRD010000005">
    <property type="protein sequence ID" value="KAJ6441021.1"/>
    <property type="molecule type" value="Genomic_DNA"/>
</dbReference>
<dbReference type="PROSITE" id="PS50088">
    <property type="entry name" value="ANK_REPEAT"/>
    <property type="match status" value="1"/>
</dbReference>
<sequence length="254" mass="27833">MLELLPPELLMAVADHLDFEADLNAMGKASRHLYDALEPYRYRRNARVATTGRFTSALHWAGRMDNVHVAKKAIDAGADVCLASIGGGSPLHAAVIGNSVDVTRLLLHDERVDIEAKTRTSITPLHLAAAYGHVAVGMILLEAGATVAVCAQGARDQELTPLRFAVMHGHLAFTKLLVSTGKIHQKIENEPDMSSPLRLAVERRDYSMAAYLLHSGIPDSQSRFSSEMRAMIDGHRDVMDLLERFRELSPPLVP</sequence>
<dbReference type="PANTHER" id="PTHR24171:SF8">
    <property type="entry name" value="BRCA1-ASSOCIATED RING DOMAIN PROTEIN 1"/>
    <property type="match status" value="1"/>
</dbReference>
<dbReference type="Gene3D" id="1.25.40.20">
    <property type="entry name" value="Ankyrin repeat-containing domain"/>
    <property type="match status" value="1"/>
</dbReference>
<evidence type="ECO:0000256" key="3">
    <source>
        <dbReference type="PROSITE-ProRule" id="PRU00023"/>
    </source>
</evidence>
<dbReference type="GO" id="GO:0004842">
    <property type="term" value="F:ubiquitin-protein transferase activity"/>
    <property type="evidence" value="ECO:0007669"/>
    <property type="project" value="TreeGrafter"/>
</dbReference>
<dbReference type="PANTHER" id="PTHR24171">
    <property type="entry name" value="ANKYRIN REPEAT DOMAIN-CONTAINING PROTEIN 39-RELATED"/>
    <property type="match status" value="1"/>
</dbReference>
<keyword evidence="1" id="KW-0677">Repeat</keyword>
<dbReference type="Pfam" id="PF12796">
    <property type="entry name" value="Ank_2"/>
    <property type="match status" value="1"/>
</dbReference>
<dbReference type="InterPro" id="IPR002110">
    <property type="entry name" value="Ankyrin_rpt"/>
</dbReference>
<dbReference type="PROSITE" id="PS50297">
    <property type="entry name" value="ANK_REP_REGION"/>
    <property type="match status" value="1"/>
</dbReference>
<dbReference type="GO" id="GO:0085020">
    <property type="term" value="P:protein K6-linked ubiquitination"/>
    <property type="evidence" value="ECO:0007669"/>
    <property type="project" value="TreeGrafter"/>
</dbReference>
<protein>
    <submittedName>
        <fullName evidence="4">Uncharacterized protein</fullName>
    </submittedName>
</protein>
<feature type="repeat" description="ANK" evidence="3">
    <location>
        <begin position="120"/>
        <end position="152"/>
    </location>
</feature>
<name>A0AB34FQR9_9HYPO</name>
<dbReference type="SUPFAM" id="SSF48403">
    <property type="entry name" value="Ankyrin repeat"/>
    <property type="match status" value="1"/>
</dbReference>
<dbReference type="SMART" id="SM00248">
    <property type="entry name" value="ANK"/>
    <property type="match status" value="5"/>
</dbReference>
<proteinExistence type="predicted"/>
<evidence type="ECO:0000256" key="2">
    <source>
        <dbReference type="ARBA" id="ARBA00023043"/>
    </source>
</evidence>
<dbReference type="AlphaFoldDB" id="A0AB34FQR9"/>
<evidence type="ECO:0000256" key="1">
    <source>
        <dbReference type="ARBA" id="ARBA00022737"/>
    </source>
</evidence>
<dbReference type="InterPro" id="IPR036770">
    <property type="entry name" value="Ankyrin_rpt-contain_sf"/>
</dbReference>
<reference evidence="4" key="1">
    <citation type="submission" date="2023-01" db="EMBL/GenBank/DDBJ databases">
        <title>The growth and conidiation of Purpureocillium lavendulum are regulated by nitrogen source and histone H3K14 acetylation.</title>
        <authorList>
            <person name="Tang P."/>
            <person name="Han J."/>
            <person name="Zhang C."/>
            <person name="Tang P."/>
            <person name="Qi F."/>
            <person name="Zhang K."/>
            <person name="Liang L."/>
        </authorList>
    </citation>
    <scope>NUCLEOTIDE SEQUENCE</scope>
    <source>
        <strain evidence="4">YMF1.00683</strain>
    </source>
</reference>
<evidence type="ECO:0000313" key="4">
    <source>
        <dbReference type="EMBL" id="KAJ6441021.1"/>
    </source>
</evidence>
<keyword evidence="2 3" id="KW-0040">ANK repeat</keyword>
<evidence type="ECO:0000313" key="5">
    <source>
        <dbReference type="Proteomes" id="UP001163105"/>
    </source>
</evidence>
<accession>A0AB34FQR9</accession>
<dbReference type="Proteomes" id="UP001163105">
    <property type="component" value="Unassembled WGS sequence"/>
</dbReference>
<gene>
    <name evidence="4" type="ORF">O9K51_06815</name>
</gene>
<keyword evidence="5" id="KW-1185">Reference proteome</keyword>
<comment type="caution">
    <text evidence="4">The sequence shown here is derived from an EMBL/GenBank/DDBJ whole genome shotgun (WGS) entry which is preliminary data.</text>
</comment>